<dbReference type="OrthoDB" id="113522at2759"/>
<organism evidence="1 2">
    <name type="scientific">Phytophthora palmivora</name>
    <dbReference type="NCBI Taxonomy" id="4796"/>
    <lineage>
        <taxon>Eukaryota</taxon>
        <taxon>Sar</taxon>
        <taxon>Stramenopiles</taxon>
        <taxon>Oomycota</taxon>
        <taxon>Peronosporomycetes</taxon>
        <taxon>Peronosporales</taxon>
        <taxon>Peronosporaceae</taxon>
        <taxon>Phytophthora</taxon>
    </lineage>
</organism>
<protein>
    <submittedName>
        <fullName evidence="1">Uncharacterized protein</fullName>
    </submittedName>
</protein>
<accession>A0A2P4YGB6</accession>
<name>A0A2P4YGB6_9STRA</name>
<reference evidence="1 2" key="1">
    <citation type="journal article" date="2017" name="Genome Biol. Evol.">
        <title>Phytophthora megakarya and P. palmivora, closely related causal agents of cacao black pod rot, underwent increases in genome sizes and gene numbers by different mechanisms.</title>
        <authorList>
            <person name="Ali S.S."/>
            <person name="Shao J."/>
            <person name="Lary D.J."/>
            <person name="Kronmiller B."/>
            <person name="Shen D."/>
            <person name="Strem M.D."/>
            <person name="Amoako-Attah I."/>
            <person name="Akrofi A.Y."/>
            <person name="Begoude B.A."/>
            <person name="Ten Hoopen G.M."/>
            <person name="Coulibaly K."/>
            <person name="Kebe B.I."/>
            <person name="Melnick R.L."/>
            <person name="Guiltinan M.J."/>
            <person name="Tyler B.M."/>
            <person name="Meinhardt L.W."/>
            <person name="Bailey B.A."/>
        </authorList>
    </citation>
    <scope>NUCLEOTIDE SEQUENCE [LARGE SCALE GENOMIC DNA]</scope>
    <source>
        <strain evidence="2">sbr112.9</strain>
    </source>
</reference>
<proteinExistence type="predicted"/>
<dbReference type="EMBL" id="NCKW01003386">
    <property type="protein sequence ID" value="POM76865.1"/>
    <property type="molecule type" value="Genomic_DNA"/>
</dbReference>
<evidence type="ECO:0000313" key="1">
    <source>
        <dbReference type="EMBL" id="POM76865.1"/>
    </source>
</evidence>
<dbReference type="PANTHER" id="PTHR37069:SF2">
    <property type="entry name" value="PIGGYBAC TRANSPOSABLE ELEMENT-DERIVED PROTEIN DOMAIN-CONTAINING PROTEIN"/>
    <property type="match status" value="1"/>
</dbReference>
<comment type="caution">
    <text evidence="1">The sequence shown here is derived from an EMBL/GenBank/DDBJ whole genome shotgun (WGS) entry which is preliminary data.</text>
</comment>
<keyword evidence="2" id="KW-1185">Reference proteome</keyword>
<gene>
    <name evidence="1" type="ORF">PHPALM_5856</name>
</gene>
<sequence length="76" mass="8839">MSRKYTSLESRVGHEKIQAQWCELTKLYWKSCKPTGLSVDFTYITPGRKNKGCACGRDYFVGEEELMKHFGSTRLR</sequence>
<dbReference type="AlphaFoldDB" id="A0A2P4YGB6"/>
<evidence type="ECO:0000313" key="2">
    <source>
        <dbReference type="Proteomes" id="UP000237271"/>
    </source>
</evidence>
<dbReference type="PANTHER" id="PTHR37069">
    <property type="entry name" value="DDE_TNP_1_7 DOMAIN-CONTAINING PROTEIN"/>
    <property type="match status" value="1"/>
</dbReference>
<dbReference type="Proteomes" id="UP000237271">
    <property type="component" value="Unassembled WGS sequence"/>
</dbReference>